<keyword evidence="2" id="KW-1185">Reference proteome</keyword>
<sequence>MVCTELAVYVWGTRWGGGGGRRQKYHLAKSEICVDAGRHSGAGHRASIKPSRFTTRRVYTQSRPLFYGERNVPCDIMELGAARAISPIGRARLRRCSTFIETDDVACAHFLKYMLQDFYDVPENLLGRCLTKNLFMHSALLGHTFSQVLYIANILNLEWKQIINILVSVSKDSHVADSQRAVHNLSPPTTPFTVPVPVLNIRCCRSKILLKQLDKPRA</sequence>
<organism evidence="1 2">
    <name type="scientific">Eumeta variegata</name>
    <name type="common">Bagworm moth</name>
    <name type="synonym">Eumeta japonica</name>
    <dbReference type="NCBI Taxonomy" id="151549"/>
    <lineage>
        <taxon>Eukaryota</taxon>
        <taxon>Metazoa</taxon>
        <taxon>Ecdysozoa</taxon>
        <taxon>Arthropoda</taxon>
        <taxon>Hexapoda</taxon>
        <taxon>Insecta</taxon>
        <taxon>Pterygota</taxon>
        <taxon>Neoptera</taxon>
        <taxon>Endopterygota</taxon>
        <taxon>Lepidoptera</taxon>
        <taxon>Glossata</taxon>
        <taxon>Ditrysia</taxon>
        <taxon>Tineoidea</taxon>
        <taxon>Psychidae</taxon>
        <taxon>Oiketicinae</taxon>
        <taxon>Eumeta</taxon>
    </lineage>
</organism>
<reference evidence="1 2" key="1">
    <citation type="journal article" date="2019" name="Commun. Biol.">
        <title>The bagworm genome reveals a unique fibroin gene that provides high tensile strength.</title>
        <authorList>
            <person name="Kono N."/>
            <person name="Nakamura H."/>
            <person name="Ohtoshi R."/>
            <person name="Tomita M."/>
            <person name="Numata K."/>
            <person name="Arakawa K."/>
        </authorList>
    </citation>
    <scope>NUCLEOTIDE SEQUENCE [LARGE SCALE GENOMIC DNA]</scope>
</reference>
<dbReference type="AlphaFoldDB" id="A0A4C1X9P2"/>
<comment type="caution">
    <text evidence="1">The sequence shown here is derived from an EMBL/GenBank/DDBJ whole genome shotgun (WGS) entry which is preliminary data.</text>
</comment>
<evidence type="ECO:0000313" key="2">
    <source>
        <dbReference type="Proteomes" id="UP000299102"/>
    </source>
</evidence>
<dbReference type="EMBL" id="BGZK01000770">
    <property type="protein sequence ID" value="GBP59760.1"/>
    <property type="molecule type" value="Genomic_DNA"/>
</dbReference>
<dbReference type="Proteomes" id="UP000299102">
    <property type="component" value="Unassembled WGS sequence"/>
</dbReference>
<evidence type="ECO:0000313" key="1">
    <source>
        <dbReference type="EMBL" id="GBP59760.1"/>
    </source>
</evidence>
<accession>A0A4C1X9P2</accession>
<gene>
    <name evidence="1" type="ORF">EVAR_44322_1</name>
</gene>
<proteinExistence type="predicted"/>
<protein>
    <submittedName>
        <fullName evidence="1">Uncharacterized protein</fullName>
    </submittedName>
</protein>
<name>A0A4C1X9P2_EUMVA</name>